<sequence length="301" mass="35062">MFLTSQSFFYQKDEDEDEAWVVGESKRIPQYVVFVFVAGLAGADTRMHSGPPFTRRSVRHSGVFSSLRDRCTCDHLWEKHMKRKWGEVIGDAAYRESFEPGTENGENQLKKSGLPVHSTMAWYLNLETGEFWFPAQNGHAGFMLSCYDAKLSYDSKTDTFQARYSPDGRRMTEENISWDRLRVPPVDTCSYDLHSSDSLLDLKPGDHIEIQWRKTKEFPYGWWYGVVVHMESCGGTKTHCRCLYTDTVMLTFKQYLSSSRWRKTSINRKDHREVGNEADGFYGGIRKLYKEEEISKWKRLS</sequence>
<keyword evidence="2" id="KW-1185">Reference proteome</keyword>
<protein>
    <submittedName>
        <fullName evidence="1">F-box protein</fullName>
    </submittedName>
</protein>
<dbReference type="PANTHER" id="PTHR31482">
    <property type="entry name" value="ESTS AU081301(E20138)"/>
    <property type="match status" value="1"/>
</dbReference>
<accession>A0A6A2XQ00</accession>
<name>A0A6A2XQ00_HIBSY</name>
<organism evidence="1 2">
    <name type="scientific">Hibiscus syriacus</name>
    <name type="common">Rose of Sharon</name>
    <dbReference type="NCBI Taxonomy" id="106335"/>
    <lineage>
        <taxon>Eukaryota</taxon>
        <taxon>Viridiplantae</taxon>
        <taxon>Streptophyta</taxon>
        <taxon>Embryophyta</taxon>
        <taxon>Tracheophyta</taxon>
        <taxon>Spermatophyta</taxon>
        <taxon>Magnoliopsida</taxon>
        <taxon>eudicotyledons</taxon>
        <taxon>Gunneridae</taxon>
        <taxon>Pentapetalae</taxon>
        <taxon>rosids</taxon>
        <taxon>malvids</taxon>
        <taxon>Malvales</taxon>
        <taxon>Malvaceae</taxon>
        <taxon>Malvoideae</taxon>
        <taxon>Hibiscus</taxon>
    </lineage>
</organism>
<comment type="caution">
    <text evidence="1">The sequence shown here is derived from an EMBL/GenBank/DDBJ whole genome shotgun (WGS) entry which is preliminary data.</text>
</comment>
<reference evidence="1" key="1">
    <citation type="submission" date="2019-09" db="EMBL/GenBank/DDBJ databases">
        <title>Draft genome information of white flower Hibiscus syriacus.</title>
        <authorList>
            <person name="Kim Y.-M."/>
        </authorList>
    </citation>
    <scope>NUCLEOTIDE SEQUENCE [LARGE SCALE GENOMIC DNA]</scope>
    <source>
        <strain evidence="1">YM2019G1</strain>
    </source>
</reference>
<dbReference type="EMBL" id="VEPZ02001660">
    <property type="protein sequence ID" value="KAE8664096.1"/>
    <property type="molecule type" value="Genomic_DNA"/>
</dbReference>
<evidence type="ECO:0000313" key="2">
    <source>
        <dbReference type="Proteomes" id="UP000436088"/>
    </source>
</evidence>
<dbReference type="PANTHER" id="PTHR31482:SF18">
    <property type="entry name" value="ESTS AU081301(E20138)"/>
    <property type="match status" value="1"/>
</dbReference>
<dbReference type="AlphaFoldDB" id="A0A6A2XQ00"/>
<dbReference type="Proteomes" id="UP000436088">
    <property type="component" value="Unassembled WGS sequence"/>
</dbReference>
<proteinExistence type="predicted"/>
<evidence type="ECO:0000313" key="1">
    <source>
        <dbReference type="EMBL" id="KAE8664096.1"/>
    </source>
</evidence>
<gene>
    <name evidence="1" type="ORF">F3Y22_tig00112856pilonHSYRG00027</name>
</gene>